<dbReference type="SUPFAM" id="SSF56091">
    <property type="entry name" value="DNA ligase/mRNA capping enzyme, catalytic domain"/>
    <property type="match status" value="1"/>
</dbReference>
<dbReference type="Gene3D" id="3.40.50.300">
    <property type="entry name" value="P-loop containing nucleotide triphosphate hydrolases"/>
    <property type="match status" value="1"/>
</dbReference>
<organism evidence="3 4">
    <name type="scientific">Hypholoma sublateritium (strain FD-334 SS-4)</name>
    <dbReference type="NCBI Taxonomy" id="945553"/>
    <lineage>
        <taxon>Eukaryota</taxon>
        <taxon>Fungi</taxon>
        <taxon>Dikarya</taxon>
        <taxon>Basidiomycota</taxon>
        <taxon>Agaricomycotina</taxon>
        <taxon>Agaricomycetes</taxon>
        <taxon>Agaricomycetidae</taxon>
        <taxon>Agaricales</taxon>
        <taxon>Agaricineae</taxon>
        <taxon>Strophariaceae</taxon>
        <taxon>Hypholoma</taxon>
    </lineage>
</organism>
<dbReference type="SUPFAM" id="SSF52799">
    <property type="entry name" value="(Phosphotyrosine protein) phosphatases II"/>
    <property type="match status" value="1"/>
</dbReference>
<dbReference type="OMA" id="GNEHWTK"/>
<reference evidence="4" key="1">
    <citation type="submission" date="2014-04" db="EMBL/GenBank/DDBJ databases">
        <title>Evolutionary Origins and Diversification of the Mycorrhizal Mutualists.</title>
        <authorList>
            <consortium name="DOE Joint Genome Institute"/>
            <consortium name="Mycorrhizal Genomics Consortium"/>
            <person name="Kohler A."/>
            <person name="Kuo A."/>
            <person name="Nagy L.G."/>
            <person name="Floudas D."/>
            <person name="Copeland A."/>
            <person name="Barry K.W."/>
            <person name="Cichocki N."/>
            <person name="Veneault-Fourrey C."/>
            <person name="LaButti K."/>
            <person name="Lindquist E.A."/>
            <person name="Lipzen A."/>
            <person name="Lundell T."/>
            <person name="Morin E."/>
            <person name="Murat C."/>
            <person name="Riley R."/>
            <person name="Ohm R."/>
            <person name="Sun H."/>
            <person name="Tunlid A."/>
            <person name="Henrissat B."/>
            <person name="Grigoriev I.V."/>
            <person name="Hibbett D.S."/>
            <person name="Martin F."/>
        </authorList>
    </citation>
    <scope>NUCLEOTIDE SEQUENCE [LARGE SCALE GENOMIC DNA]</scope>
    <source>
        <strain evidence="4">FD-334 SS-4</strain>
    </source>
</reference>
<dbReference type="Pfam" id="PF22784">
    <property type="entry name" value="PTP-SAK"/>
    <property type="match status" value="1"/>
</dbReference>
<dbReference type="PANTHER" id="PTHR43883">
    <property type="entry name" value="SLR0207 PROTEIN"/>
    <property type="match status" value="1"/>
</dbReference>
<dbReference type="Gene3D" id="3.30.470.30">
    <property type="entry name" value="DNA ligase/mRNA capping enzyme"/>
    <property type="match status" value="1"/>
</dbReference>
<dbReference type="OrthoDB" id="432447at2759"/>
<evidence type="ECO:0000256" key="1">
    <source>
        <dbReference type="ARBA" id="ARBA00022801"/>
    </source>
</evidence>
<dbReference type="InterPro" id="IPR052732">
    <property type="entry name" value="Cell-binding_unc_protein"/>
</dbReference>
<keyword evidence="4" id="KW-1185">Reference proteome</keyword>
<dbReference type="InterPro" id="IPR027417">
    <property type="entry name" value="P-loop_NTPase"/>
</dbReference>
<sequence>MDATFQTYAGGFALTGPSIDKVVQTTLNCTQELNFAPIESGYHITVLTKDELRGLTPEKNQQISSLAPNTTHIFSAGLGGDPRIGVYWVVVIWNVGQQIRKRLGLPPKHFHITLTTKDNHDTDKGITSVLPGQFPSLPRADLLDHLIIALHSFGQYDTALEHCPQLILADTTHAKGFLRIGDIWFLKTRYKLAMLAYACAYDRTQEPKTKQYCLKRLIDCSKETEWGAVFQEHEMLHLQDFDRLAQPLLAPWSLDLRDAISDLKLAPYLRIESRQPLFVPSSLVPDKSNFYKLPRFFRWIVPFHLAIMSTPRNEDDISILAAAHLGIRHVLTLTEEEPLRSSWFRNKHITNTFLPVPNCHPPSIEQMDLIMALFDSNTRLPLLLHCGGGKGRAGTVAACYLAAFGFQKPVAGQAYPEMTAHESISQLRNLRPGSLETQQQEAFVSTWCSAIWKRQSVFPDMPCEPAPCAIEVHGTLPKRCDLVMLVGLPGSGKSWFSESLVARDSANWHRISQDESGSRASCESEIGRAPIKGKQVLLDRCNTAPADRKIWLNLASNWCLSPVCVWFDYRRELCTFRAQMRSGHPTLPPGSRVRNAIEQMHKAFEQPALKEGFSAVIVVRSIAAAQEAVLRLSAPLTIYKFPRTPHLINVGAATSDDVHVDLSSFAGETGNVVVTEKIDGANMGFSLSYDRSRIVVQNRSHYVSSSTHEQFKKLGFWVERHEDELRRVLDRDPHFPGRFNLYGEWMYATHSIPYAALPDYFVAFDIFDRTTQSWADTKSLRGLLEDTTISLVPIIYEGKMPTEPELLSMIQRQSSFYDGRVEGVYVKVEVDGRVNIGKLGTRLFSQITFVGNHHSAHSSFCKIYNFRSLPSCWTPY</sequence>
<dbReference type="EMBL" id="KN817521">
    <property type="protein sequence ID" value="KJA28285.1"/>
    <property type="molecule type" value="Genomic_DNA"/>
</dbReference>
<dbReference type="InterPro" id="IPR021122">
    <property type="entry name" value="RNA_ligase_dom_REL/Rnl2"/>
</dbReference>
<dbReference type="SMART" id="SM00404">
    <property type="entry name" value="PTPc_motif"/>
    <property type="match status" value="1"/>
</dbReference>
<dbReference type="Proteomes" id="UP000054270">
    <property type="component" value="Unassembled WGS sequence"/>
</dbReference>
<dbReference type="AlphaFoldDB" id="A0A0D2Q9F0"/>
<dbReference type="GO" id="GO:0016791">
    <property type="term" value="F:phosphatase activity"/>
    <property type="evidence" value="ECO:0007669"/>
    <property type="project" value="UniProtKB-ARBA"/>
</dbReference>
<dbReference type="PANTHER" id="PTHR43883:SF1">
    <property type="entry name" value="GLUCONOKINASE"/>
    <property type="match status" value="1"/>
</dbReference>
<dbReference type="InterPro" id="IPR011990">
    <property type="entry name" value="TPR-like_helical_dom_sf"/>
</dbReference>
<gene>
    <name evidence="3" type="ORF">HYPSUDRAFT_33603</name>
</gene>
<evidence type="ECO:0000259" key="2">
    <source>
        <dbReference type="PROSITE" id="PS50056"/>
    </source>
</evidence>
<dbReference type="InterPro" id="IPR000387">
    <property type="entry name" value="Tyr_Pase_dom"/>
</dbReference>
<keyword evidence="1" id="KW-0378">Hydrolase</keyword>
<dbReference type="GO" id="GO:0140096">
    <property type="term" value="F:catalytic activity, acting on a protein"/>
    <property type="evidence" value="ECO:0007669"/>
    <property type="project" value="UniProtKB-ARBA"/>
</dbReference>
<evidence type="ECO:0000313" key="4">
    <source>
        <dbReference type="Proteomes" id="UP000054270"/>
    </source>
</evidence>
<dbReference type="CDD" id="cd14504">
    <property type="entry name" value="DUSP23"/>
    <property type="match status" value="1"/>
</dbReference>
<dbReference type="Pfam" id="PF13671">
    <property type="entry name" value="AAA_33"/>
    <property type="match status" value="1"/>
</dbReference>
<dbReference type="InterPro" id="IPR029021">
    <property type="entry name" value="Prot-tyrosine_phosphatase-like"/>
</dbReference>
<dbReference type="SUPFAM" id="SSF52540">
    <property type="entry name" value="P-loop containing nucleoside triphosphate hydrolases"/>
    <property type="match status" value="1"/>
</dbReference>
<dbReference type="InterPro" id="IPR003595">
    <property type="entry name" value="Tyr_Pase_cat"/>
</dbReference>
<dbReference type="SUPFAM" id="SSF48452">
    <property type="entry name" value="TPR-like"/>
    <property type="match status" value="1"/>
</dbReference>
<protein>
    <recommendedName>
        <fullName evidence="2">Tyrosine specific protein phosphatases domain-containing protein</fullName>
    </recommendedName>
</protein>
<feature type="domain" description="Tyrosine specific protein phosphatases" evidence="2">
    <location>
        <begin position="381"/>
        <end position="442"/>
    </location>
</feature>
<evidence type="ECO:0000313" key="3">
    <source>
        <dbReference type="EMBL" id="KJA28285.1"/>
    </source>
</evidence>
<dbReference type="Gene3D" id="3.90.190.10">
    <property type="entry name" value="Protein tyrosine phosphatase superfamily"/>
    <property type="match status" value="1"/>
</dbReference>
<dbReference type="InterPro" id="IPR054498">
    <property type="entry name" value="2H-SAK"/>
</dbReference>
<dbReference type="PROSITE" id="PS50056">
    <property type="entry name" value="TYR_PHOSPHATASE_2"/>
    <property type="match status" value="1"/>
</dbReference>
<dbReference type="InterPro" id="IPR057023">
    <property type="entry name" value="PTP-SAK"/>
</dbReference>
<dbReference type="Pfam" id="PF09414">
    <property type="entry name" value="RNA_ligase"/>
    <property type="match status" value="1"/>
</dbReference>
<dbReference type="STRING" id="945553.A0A0D2Q9F0"/>
<name>A0A0D2Q9F0_HYPSF</name>
<proteinExistence type="predicted"/>
<accession>A0A0D2Q9F0</accession>
<dbReference type="Pfam" id="PF22547">
    <property type="entry name" value="2H-SAK"/>
    <property type="match status" value="1"/>
</dbReference>